<gene>
    <name evidence="1" type="ORF">RRG08_062608</name>
</gene>
<reference evidence="1" key="1">
    <citation type="journal article" date="2023" name="G3 (Bethesda)">
        <title>A reference genome for the long-term kleptoplast-retaining sea slug Elysia crispata morphotype clarki.</title>
        <authorList>
            <person name="Eastman K.E."/>
            <person name="Pendleton A.L."/>
            <person name="Shaikh M.A."/>
            <person name="Suttiyut T."/>
            <person name="Ogas R."/>
            <person name="Tomko P."/>
            <person name="Gavelis G."/>
            <person name="Widhalm J.R."/>
            <person name="Wisecaver J.H."/>
        </authorList>
    </citation>
    <scope>NUCLEOTIDE SEQUENCE</scope>
    <source>
        <strain evidence="1">ECLA1</strain>
    </source>
</reference>
<protein>
    <submittedName>
        <fullName evidence="1">Uncharacterized protein</fullName>
    </submittedName>
</protein>
<dbReference type="AlphaFoldDB" id="A0AAE0YZP4"/>
<comment type="caution">
    <text evidence="1">The sequence shown here is derived from an EMBL/GenBank/DDBJ whole genome shotgun (WGS) entry which is preliminary data.</text>
</comment>
<name>A0AAE0YZP4_9GAST</name>
<organism evidence="1 2">
    <name type="scientific">Elysia crispata</name>
    <name type="common">lettuce slug</name>
    <dbReference type="NCBI Taxonomy" id="231223"/>
    <lineage>
        <taxon>Eukaryota</taxon>
        <taxon>Metazoa</taxon>
        <taxon>Spiralia</taxon>
        <taxon>Lophotrochozoa</taxon>
        <taxon>Mollusca</taxon>
        <taxon>Gastropoda</taxon>
        <taxon>Heterobranchia</taxon>
        <taxon>Euthyneura</taxon>
        <taxon>Panpulmonata</taxon>
        <taxon>Sacoglossa</taxon>
        <taxon>Placobranchoidea</taxon>
        <taxon>Plakobranchidae</taxon>
        <taxon>Elysia</taxon>
    </lineage>
</organism>
<keyword evidence="2" id="KW-1185">Reference proteome</keyword>
<proteinExistence type="predicted"/>
<dbReference type="EMBL" id="JAWDGP010005120">
    <property type="protein sequence ID" value="KAK3759461.1"/>
    <property type="molecule type" value="Genomic_DNA"/>
</dbReference>
<dbReference type="Proteomes" id="UP001283361">
    <property type="component" value="Unassembled WGS sequence"/>
</dbReference>
<evidence type="ECO:0000313" key="2">
    <source>
        <dbReference type="Proteomes" id="UP001283361"/>
    </source>
</evidence>
<evidence type="ECO:0000313" key="1">
    <source>
        <dbReference type="EMBL" id="KAK3759461.1"/>
    </source>
</evidence>
<sequence>MVTIPDCPCPEMTTVVALLGHVTVRSSTSLNYRDEAHSHRWLCRVLRLLLTTGGSELSQHLFLLASFHFAILDKTVWDFASRACRRPLILRSCRVSGHQEPSGTR</sequence>
<accession>A0AAE0YZP4</accession>